<dbReference type="AlphaFoldDB" id="A0A4Z0CCR7"/>
<dbReference type="InterPro" id="IPR025698">
    <property type="entry name" value="2TM_dom"/>
</dbReference>
<accession>A0A4Z0CCR7</accession>
<evidence type="ECO:0000256" key="1">
    <source>
        <dbReference type="SAM" id="Phobius"/>
    </source>
</evidence>
<dbReference type="OrthoDB" id="21915at2"/>
<keyword evidence="1" id="KW-0812">Transmembrane</keyword>
<dbReference type="EMBL" id="SMLK01000001">
    <property type="protein sequence ID" value="TFZ08884.1"/>
    <property type="molecule type" value="Genomic_DNA"/>
</dbReference>
<feature type="transmembrane region" description="Helical" evidence="1">
    <location>
        <begin position="21"/>
        <end position="40"/>
    </location>
</feature>
<gene>
    <name evidence="3" type="ORF">EZ216_07010</name>
</gene>
<evidence type="ECO:0000313" key="4">
    <source>
        <dbReference type="Proteomes" id="UP000297839"/>
    </source>
</evidence>
<feature type="domain" description="2TM" evidence="2">
    <location>
        <begin position="13"/>
        <end position="75"/>
    </location>
</feature>
<organism evidence="3 4">
    <name type="scientific">Ramlibacter humi</name>
    <dbReference type="NCBI Taxonomy" id="2530451"/>
    <lineage>
        <taxon>Bacteria</taxon>
        <taxon>Pseudomonadati</taxon>
        <taxon>Pseudomonadota</taxon>
        <taxon>Betaproteobacteria</taxon>
        <taxon>Burkholderiales</taxon>
        <taxon>Comamonadaceae</taxon>
        <taxon>Ramlibacter</taxon>
    </lineage>
</organism>
<proteinExistence type="predicted"/>
<evidence type="ECO:0000259" key="2">
    <source>
        <dbReference type="Pfam" id="PF13239"/>
    </source>
</evidence>
<reference evidence="3 4" key="1">
    <citation type="submission" date="2019-03" db="EMBL/GenBank/DDBJ databases">
        <title>Ramlibacter sp. 18x22-1, whole genome shotgun sequence.</title>
        <authorList>
            <person name="Zhang X."/>
            <person name="Feng G."/>
            <person name="Zhu H."/>
        </authorList>
    </citation>
    <scope>NUCLEOTIDE SEQUENCE [LARGE SCALE GENOMIC DNA]</scope>
    <source>
        <strain evidence="3 4">18x22-1</strain>
    </source>
</reference>
<dbReference type="Pfam" id="PF13239">
    <property type="entry name" value="2TM"/>
    <property type="match status" value="1"/>
</dbReference>
<evidence type="ECO:0000313" key="3">
    <source>
        <dbReference type="EMBL" id="TFZ08884.1"/>
    </source>
</evidence>
<name>A0A4Z0CCR7_9BURK</name>
<comment type="caution">
    <text evidence="3">The sequence shown here is derived from an EMBL/GenBank/DDBJ whole genome shotgun (WGS) entry which is preliminary data.</text>
</comment>
<protein>
    <submittedName>
        <fullName evidence="3">2TM domain-containing protein</fullName>
    </submittedName>
</protein>
<keyword evidence="1" id="KW-0472">Membrane</keyword>
<keyword evidence="4" id="KW-1185">Reference proteome</keyword>
<dbReference type="Proteomes" id="UP000297839">
    <property type="component" value="Unassembled WGS sequence"/>
</dbReference>
<dbReference type="RefSeq" id="WP_135248969.1">
    <property type="nucleotide sequence ID" value="NZ_SMLK01000001.1"/>
</dbReference>
<feature type="transmembrane region" description="Helical" evidence="1">
    <location>
        <begin position="52"/>
        <end position="72"/>
    </location>
</feature>
<keyword evidence="1" id="KW-1133">Transmembrane helix</keyword>
<sequence>MPALSPDEIDRLARKRAGAKLGWFLHAAVYVVVNLTLLAMSRYGWGNRPWSIFPVLGWGLGLALHGLSVFVIGQGSALREHLVRKERERLQREHGGPR</sequence>